<reference evidence="8" key="1">
    <citation type="submission" date="2021-03" db="EMBL/GenBank/DDBJ databases">
        <title>Draft genome sequence of rust myrtle Austropuccinia psidii MF-1, a brazilian biotype.</title>
        <authorList>
            <person name="Quecine M.C."/>
            <person name="Pachon D.M.R."/>
            <person name="Bonatelli M.L."/>
            <person name="Correr F.H."/>
            <person name="Franceschini L.M."/>
            <person name="Leite T.F."/>
            <person name="Margarido G.R.A."/>
            <person name="Almeida C.A."/>
            <person name="Ferrarezi J.A."/>
            <person name="Labate C.A."/>
        </authorList>
    </citation>
    <scope>NUCLEOTIDE SEQUENCE</scope>
    <source>
        <strain evidence="8">MF-1</strain>
    </source>
</reference>
<evidence type="ECO:0000259" key="7">
    <source>
        <dbReference type="Pfam" id="PF17917"/>
    </source>
</evidence>
<dbReference type="InterPro" id="IPR043128">
    <property type="entry name" value="Rev_trsase/Diguanyl_cyclase"/>
</dbReference>
<dbReference type="SUPFAM" id="SSF56672">
    <property type="entry name" value="DNA/RNA polymerases"/>
    <property type="match status" value="1"/>
</dbReference>
<evidence type="ECO:0000256" key="5">
    <source>
        <dbReference type="ARBA" id="ARBA00022801"/>
    </source>
</evidence>
<dbReference type="Proteomes" id="UP000765509">
    <property type="component" value="Unassembled WGS sequence"/>
</dbReference>
<keyword evidence="2" id="KW-0548">Nucleotidyltransferase</keyword>
<dbReference type="CDD" id="cd09274">
    <property type="entry name" value="RNase_HI_RT_Ty3"/>
    <property type="match status" value="1"/>
</dbReference>
<dbReference type="Pfam" id="PF17917">
    <property type="entry name" value="RT_RNaseH"/>
    <property type="match status" value="1"/>
</dbReference>
<dbReference type="Gene3D" id="3.10.10.10">
    <property type="entry name" value="HIV Type 1 Reverse Transcriptase, subunit A, domain 1"/>
    <property type="match status" value="1"/>
</dbReference>
<name>A0A9Q3PS95_9BASI</name>
<dbReference type="GO" id="GO:0016787">
    <property type="term" value="F:hydrolase activity"/>
    <property type="evidence" value="ECO:0007669"/>
    <property type="project" value="UniProtKB-KW"/>
</dbReference>
<evidence type="ECO:0000313" key="8">
    <source>
        <dbReference type="EMBL" id="MBW0570622.1"/>
    </source>
</evidence>
<dbReference type="GO" id="GO:0003964">
    <property type="term" value="F:RNA-directed DNA polymerase activity"/>
    <property type="evidence" value="ECO:0007669"/>
    <property type="project" value="UniProtKB-KW"/>
</dbReference>
<dbReference type="InterPro" id="IPR050951">
    <property type="entry name" value="Retrovirus_Pol_polyprotein"/>
</dbReference>
<keyword evidence="1" id="KW-0808">Transferase</keyword>
<proteinExistence type="predicted"/>
<evidence type="ECO:0000256" key="6">
    <source>
        <dbReference type="ARBA" id="ARBA00022918"/>
    </source>
</evidence>
<dbReference type="Gene3D" id="3.30.70.270">
    <property type="match status" value="1"/>
</dbReference>
<evidence type="ECO:0000256" key="3">
    <source>
        <dbReference type="ARBA" id="ARBA00022722"/>
    </source>
</evidence>
<evidence type="ECO:0000256" key="2">
    <source>
        <dbReference type="ARBA" id="ARBA00022695"/>
    </source>
</evidence>
<keyword evidence="4" id="KW-0255">Endonuclease</keyword>
<dbReference type="CDD" id="cd01647">
    <property type="entry name" value="RT_LTR"/>
    <property type="match status" value="1"/>
</dbReference>
<dbReference type="InterPro" id="IPR043502">
    <property type="entry name" value="DNA/RNA_pol_sf"/>
</dbReference>
<gene>
    <name evidence="8" type="ORF">O181_110337</name>
</gene>
<keyword evidence="9" id="KW-1185">Reference proteome</keyword>
<dbReference type="AlphaFoldDB" id="A0A9Q3PS95"/>
<feature type="domain" description="Reverse transcriptase RNase H-like" evidence="7">
    <location>
        <begin position="268"/>
        <end position="371"/>
    </location>
</feature>
<keyword evidence="6" id="KW-0695">RNA-directed DNA polymerase</keyword>
<protein>
    <recommendedName>
        <fullName evidence="7">Reverse transcriptase RNase H-like domain-containing protein</fullName>
    </recommendedName>
</protein>
<sequence length="439" mass="50459">MYGIDLQSNKDRYFTIGNNKNQKFAFLPFRRQITVSRIASVSLELERFKSEQLSEVEISLHVTNKQENELSALLYDHREAFASDKEPLGAIIGHEFEIILNIERPYPPLLRRPAYPESPKSREALEIHIEELLDLGVIRKVGHNEEVEITIPVIVEWHNGKSKMVGDFRALNTYTFQDRYPIPKIQIALTQISQAVYITTMDSLKEFHQNVVTSREKKYLRIIVHCGVYEYLRIPFGIKNAPSHFQRMMNEIFPEELSEGWLIIYIDDIILYFDASGDGLGAALHQVQIINDKPVEGPTSFISMQIRPTEAIYGASQMECLCLVWALEKLNYFLEGCVFEVITDCTAIKSLLNMKTPKRHMLRGQIAIQEYRGNMTIVHKYGKIHKTPDGLSGWPLPNNIDNPAYVPEKASPQIPIEGISVTDLYTTFFEEVRNSYTQD</sequence>
<evidence type="ECO:0000256" key="1">
    <source>
        <dbReference type="ARBA" id="ARBA00022679"/>
    </source>
</evidence>
<evidence type="ECO:0000256" key="4">
    <source>
        <dbReference type="ARBA" id="ARBA00022759"/>
    </source>
</evidence>
<accession>A0A9Q3PS95</accession>
<organism evidence="8 9">
    <name type="scientific">Austropuccinia psidii MF-1</name>
    <dbReference type="NCBI Taxonomy" id="1389203"/>
    <lineage>
        <taxon>Eukaryota</taxon>
        <taxon>Fungi</taxon>
        <taxon>Dikarya</taxon>
        <taxon>Basidiomycota</taxon>
        <taxon>Pucciniomycotina</taxon>
        <taxon>Pucciniomycetes</taxon>
        <taxon>Pucciniales</taxon>
        <taxon>Sphaerophragmiaceae</taxon>
        <taxon>Austropuccinia</taxon>
    </lineage>
</organism>
<dbReference type="PANTHER" id="PTHR37984">
    <property type="entry name" value="PROTEIN CBG26694"/>
    <property type="match status" value="1"/>
</dbReference>
<comment type="caution">
    <text evidence="8">The sequence shown here is derived from an EMBL/GenBank/DDBJ whole genome shotgun (WGS) entry which is preliminary data.</text>
</comment>
<keyword evidence="5" id="KW-0378">Hydrolase</keyword>
<dbReference type="InterPro" id="IPR041373">
    <property type="entry name" value="RT_RNaseH"/>
</dbReference>
<dbReference type="EMBL" id="AVOT02086566">
    <property type="protein sequence ID" value="MBW0570622.1"/>
    <property type="molecule type" value="Genomic_DNA"/>
</dbReference>
<keyword evidence="3" id="KW-0540">Nuclease</keyword>
<dbReference type="GO" id="GO:0004519">
    <property type="term" value="F:endonuclease activity"/>
    <property type="evidence" value="ECO:0007669"/>
    <property type="project" value="UniProtKB-KW"/>
</dbReference>
<dbReference type="PANTHER" id="PTHR37984:SF5">
    <property type="entry name" value="PROTEIN NYNRIN-LIKE"/>
    <property type="match status" value="1"/>
</dbReference>
<evidence type="ECO:0000313" key="9">
    <source>
        <dbReference type="Proteomes" id="UP000765509"/>
    </source>
</evidence>